<feature type="region of interest" description="Disordered" evidence="6">
    <location>
        <begin position="285"/>
        <end position="336"/>
    </location>
</feature>
<dbReference type="PANTHER" id="PTHR10221:SF9">
    <property type="entry name" value="TRANSCRIPTION INITIATION FACTOR TFIID SUBUNIT 6"/>
    <property type="match status" value="1"/>
</dbReference>
<organism evidence="9 10">
    <name type="scientific">Oikopleura dioica</name>
    <name type="common">Tunicate</name>
    <dbReference type="NCBI Taxonomy" id="34765"/>
    <lineage>
        <taxon>Eukaryota</taxon>
        <taxon>Metazoa</taxon>
        <taxon>Chordata</taxon>
        <taxon>Tunicata</taxon>
        <taxon>Appendicularia</taxon>
        <taxon>Copelata</taxon>
        <taxon>Oikopleuridae</taxon>
        <taxon>Oikopleura</taxon>
    </lineage>
</organism>
<comment type="similarity">
    <text evidence="2">Belongs to the TAF6 family.</text>
</comment>
<keyword evidence="5" id="KW-0539">Nucleus</keyword>
<evidence type="ECO:0000313" key="10">
    <source>
        <dbReference type="Proteomes" id="UP001158576"/>
    </source>
</evidence>
<gene>
    <name evidence="9" type="ORF">OKIOD_LOCUS7867</name>
</gene>
<dbReference type="Gene3D" id="1.25.40.770">
    <property type="entry name" value="TAF6, C-terminal HEAT repeat domain"/>
    <property type="match status" value="1"/>
</dbReference>
<evidence type="ECO:0000256" key="5">
    <source>
        <dbReference type="ARBA" id="ARBA00023242"/>
    </source>
</evidence>
<proteinExistence type="inferred from homology"/>
<dbReference type="EMBL" id="OU015569">
    <property type="protein sequence ID" value="CAG5099164.1"/>
    <property type="molecule type" value="Genomic_DNA"/>
</dbReference>
<evidence type="ECO:0000256" key="4">
    <source>
        <dbReference type="ARBA" id="ARBA00023163"/>
    </source>
</evidence>
<feature type="domain" description="SET" evidence="7">
    <location>
        <begin position="39"/>
        <end position="86"/>
    </location>
</feature>
<feature type="compositionally biased region" description="Basic and acidic residues" evidence="6">
    <location>
        <begin position="294"/>
        <end position="324"/>
    </location>
</feature>
<evidence type="ECO:0000313" key="9">
    <source>
        <dbReference type="EMBL" id="CAG5099164.1"/>
    </source>
</evidence>
<reference evidence="9 10" key="1">
    <citation type="submission" date="2021-04" db="EMBL/GenBank/DDBJ databases">
        <authorList>
            <person name="Bliznina A."/>
        </authorList>
    </citation>
    <scope>NUCLEOTIDE SEQUENCE [LARGE SCALE GENOMIC DNA]</scope>
</reference>
<dbReference type="SUPFAM" id="SSF48371">
    <property type="entry name" value="ARM repeat"/>
    <property type="match status" value="1"/>
</dbReference>
<evidence type="ECO:0000256" key="2">
    <source>
        <dbReference type="ARBA" id="ARBA00007688"/>
    </source>
</evidence>
<dbReference type="InterPro" id="IPR037796">
    <property type="entry name" value="TAF6"/>
</dbReference>
<keyword evidence="10" id="KW-1185">Reference proteome</keyword>
<comment type="subcellular location">
    <subcellularLocation>
        <location evidence="1">Nucleus</location>
    </subcellularLocation>
</comment>
<protein>
    <submittedName>
        <fullName evidence="9">Oidioi.mRNA.OKI2018_I69.XSR.g16309.t1.cds</fullName>
    </submittedName>
</protein>
<dbReference type="Pfam" id="PF07571">
    <property type="entry name" value="TAF6_C"/>
    <property type="match status" value="1"/>
</dbReference>
<keyword evidence="3" id="KW-0805">Transcription regulation</keyword>
<evidence type="ECO:0000256" key="6">
    <source>
        <dbReference type="SAM" id="MobiDB-lite"/>
    </source>
</evidence>
<dbReference type="Pfam" id="PF00856">
    <property type="entry name" value="SET"/>
    <property type="match status" value="1"/>
</dbReference>
<evidence type="ECO:0000256" key="3">
    <source>
        <dbReference type="ARBA" id="ARBA00023015"/>
    </source>
</evidence>
<evidence type="ECO:0000259" key="7">
    <source>
        <dbReference type="Pfam" id="PF00856"/>
    </source>
</evidence>
<dbReference type="InterPro" id="IPR046341">
    <property type="entry name" value="SET_dom_sf"/>
</dbReference>
<dbReference type="InterPro" id="IPR046344">
    <property type="entry name" value="TAF6_C_sf"/>
</dbReference>
<dbReference type="SUPFAM" id="SSF82199">
    <property type="entry name" value="SET domain"/>
    <property type="match status" value="1"/>
</dbReference>
<evidence type="ECO:0000256" key="1">
    <source>
        <dbReference type="ARBA" id="ARBA00004123"/>
    </source>
</evidence>
<dbReference type="Proteomes" id="UP001158576">
    <property type="component" value="Chromosome XSR"/>
</dbReference>
<keyword evidence="4" id="KW-0804">Transcription</keyword>
<sequence length="594" mass="67859">MPRPKVMKRKATVEKIIQKLANDAESAVVMDQNKWDTTLNWGLAPLLDHFNHSLEANTETCYYDDRLTIRTLSPIGENKQLFISYGNHSDSFLLSEYGFILGNENPYNLVEIPTTTVLEERMLPIAKGNGFETGYAISLSGCSWSLLRAQFLRYWSLCNRNEPFPLDTVYSQRCGKARGGKFKVPPQENNTRLGEIHAQIEKISAWPERYRLCPESEEDRTLYGFTCTDYLPWRFASGGGRELHFNEDREIDLVKFLDNSISKIPAPVKIRAHWLVIDGVQPNIPENPAPAKKPPHDLSAKKLPEDLGKEDKGKDKKNEKKAGDKGQTQALEQKPLMRHELSIEQMKYYQEITQAAVGRNEEIRKEALNSLAEDTGIHAMLPRFTNFISEGIKCNINENNLALIIYLMRMVKALLDNPTLSLDMYLHEIIPVVISCVVSRQLCQRIGENHWALRQYAARVLAQISKNFTTTTSMLQTRIVQSLQKPLDRRDAALAQLYGSIVGLSELGSDVTRKIIIPRLPKISERIENLQNDLQSDPIHSDGLEHILDQLRKRICPEINQNQELIQLDEMIHEFGPYLGNKMYRKLMGSSDMR</sequence>
<name>A0ABN7SM06_OIKDI</name>
<feature type="domain" description="TAF6 C-terminal HEAT repeat" evidence="8">
    <location>
        <begin position="338"/>
        <end position="520"/>
    </location>
</feature>
<evidence type="ECO:0000259" key="8">
    <source>
        <dbReference type="Pfam" id="PF07571"/>
    </source>
</evidence>
<dbReference type="PANTHER" id="PTHR10221">
    <property type="entry name" value="TRANSCRIPTION INITIATION FACTOR TFIID SUBUNIT 6"/>
    <property type="match status" value="1"/>
</dbReference>
<dbReference type="CDD" id="cd08050">
    <property type="entry name" value="TAF6C"/>
    <property type="match status" value="1"/>
</dbReference>
<dbReference type="InterPro" id="IPR001214">
    <property type="entry name" value="SET_dom"/>
</dbReference>
<dbReference type="Gene3D" id="3.90.1410.10">
    <property type="entry name" value="set domain protein methyltransferase, domain 1"/>
    <property type="match status" value="1"/>
</dbReference>
<dbReference type="InterPro" id="IPR016024">
    <property type="entry name" value="ARM-type_fold"/>
</dbReference>
<dbReference type="InterPro" id="IPR011442">
    <property type="entry name" value="TAF6_C"/>
</dbReference>
<accession>A0ABN7SM06</accession>